<proteinExistence type="predicted"/>
<evidence type="ECO:0000313" key="2">
    <source>
        <dbReference type="EMBL" id="DBA54824.1"/>
    </source>
</evidence>
<dbReference type="PROSITE" id="PS51257">
    <property type="entry name" value="PROKAR_LIPOPROTEIN"/>
    <property type="match status" value="1"/>
</dbReference>
<keyword evidence="1" id="KW-0812">Transmembrane</keyword>
<dbReference type="EMBL" id="BK065145">
    <property type="protein sequence ID" value="DBA54824.1"/>
    <property type="molecule type" value="Genomic_RNA"/>
</dbReference>
<protein>
    <submittedName>
        <fullName evidence="2">Uncharacterized protein</fullName>
    </submittedName>
</protein>
<evidence type="ECO:0000256" key="1">
    <source>
        <dbReference type="SAM" id="Phobius"/>
    </source>
</evidence>
<feature type="transmembrane region" description="Helical" evidence="1">
    <location>
        <begin position="5"/>
        <end position="26"/>
    </location>
</feature>
<feature type="transmembrane region" description="Helical" evidence="1">
    <location>
        <begin position="32"/>
        <end position="51"/>
    </location>
</feature>
<keyword evidence="1" id="KW-1133">Transmembrane helix</keyword>
<reference evidence="2" key="1">
    <citation type="submission" date="2023-11" db="EMBL/GenBank/DDBJ databases">
        <authorList>
            <person name="Sidharthan V.K."/>
            <person name="Reddy V."/>
            <person name="Kiran G."/>
            <person name="Rajeswari V."/>
            <person name="Baranwal V.K."/>
        </authorList>
    </citation>
    <scope>NUCLEOTIDE SEQUENCE</scope>
    <source>
        <strain evidence="2">Lyc eur</strain>
    </source>
</reference>
<sequence length="88" mass="9450">MLRALLVVGLAVNMLALFLGCLGLILKLSVVLIVGIFVTMLSIFLSVLALVTQPEENFSQLVERVTAGTPLARNAVPRANLPQPAPRR</sequence>
<organism evidence="2">
    <name type="scientific">Gypsywort waikavirus</name>
    <dbReference type="NCBI Taxonomy" id="3115789"/>
    <lineage>
        <taxon>Viruses</taxon>
        <taxon>Riboviria</taxon>
        <taxon>Orthornavirae</taxon>
        <taxon>Pisuviricota</taxon>
        <taxon>Pisoniviricetes</taxon>
        <taxon>Picornavirales</taxon>
        <taxon>Secoviridae</taxon>
        <taxon>Waikavirus</taxon>
    </lineage>
</organism>
<reference evidence="2" key="2">
    <citation type="journal article" date="2024" name="Arch. Virol.">
        <title>Probing of plant transcriptomes reveals the hidden genetic diversity of the family Secoviridae.</title>
        <authorList>
            <person name="Sidharthan V.K."/>
            <person name="Reddy V."/>
            <person name="Kiran G."/>
            <person name="Rajeswari V."/>
            <person name="Baranwal V.K."/>
            <person name="Kumar M.K."/>
            <person name="Kumar K.S."/>
        </authorList>
    </citation>
    <scope>NUCLEOTIDE SEQUENCE</scope>
    <source>
        <strain evidence="2">Lyc eur</strain>
    </source>
</reference>
<accession>A0AAT9J7X0</accession>
<name>A0AAT9J7X0_9SECO</name>
<gene>
    <name evidence="2" type="primary">ORFX</name>
</gene>
<keyword evidence="1" id="KW-0472">Membrane</keyword>